<dbReference type="Proteomes" id="UP001162992">
    <property type="component" value="Chromosome 6"/>
</dbReference>
<organism evidence="1 2">
    <name type="scientific">Diphasiastrum complanatum</name>
    <name type="common">Issler's clubmoss</name>
    <name type="synonym">Lycopodium complanatum</name>
    <dbReference type="NCBI Taxonomy" id="34168"/>
    <lineage>
        <taxon>Eukaryota</taxon>
        <taxon>Viridiplantae</taxon>
        <taxon>Streptophyta</taxon>
        <taxon>Embryophyta</taxon>
        <taxon>Tracheophyta</taxon>
        <taxon>Lycopodiopsida</taxon>
        <taxon>Lycopodiales</taxon>
        <taxon>Lycopodiaceae</taxon>
        <taxon>Lycopodioideae</taxon>
        <taxon>Diphasiastrum</taxon>
    </lineage>
</organism>
<protein>
    <submittedName>
        <fullName evidence="1">Uncharacterized protein</fullName>
    </submittedName>
</protein>
<name>A0ACC2DF19_DIPCM</name>
<evidence type="ECO:0000313" key="1">
    <source>
        <dbReference type="EMBL" id="KAJ7552885.1"/>
    </source>
</evidence>
<proteinExistence type="predicted"/>
<dbReference type="EMBL" id="CM055097">
    <property type="protein sequence ID" value="KAJ7552885.1"/>
    <property type="molecule type" value="Genomic_DNA"/>
</dbReference>
<reference evidence="2" key="1">
    <citation type="journal article" date="2024" name="Proc. Natl. Acad. Sci. U.S.A.">
        <title>Extraordinary preservation of gene collinearity over three hundred million years revealed in homosporous lycophytes.</title>
        <authorList>
            <person name="Li C."/>
            <person name="Wickell D."/>
            <person name="Kuo L.Y."/>
            <person name="Chen X."/>
            <person name="Nie B."/>
            <person name="Liao X."/>
            <person name="Peng D."/>
            <person name="Ji J."/>
            <person name="Jenkins J."/>
            <person name="Williams M."/>
            <person name="Shu S."/>
            <person name="Plott C."/>
            <person name="Barry K."/>
            <person name="Rajasekar S."/>
            <person name="Grimwood J."/>
            <person name="Han X."/>
            <person name="Sun S."/>
            <person name="Hou Z."/>
            <person name="He W."/>
            <person name="Dai G."/>
            <person name="Sun C."/>
            <person name="Schmutz J."/>
            <person name="Leebens-Mack J.H."/>
            <person name="Li F.W."/>
            <person name="Wang L."/>
        </authorList>
    </citation>
    <scope>NUCLEOTIDE SEQUENCE [LARGE SCALE GENOMIC DNA]</scope>
    <source>
        <strain evidence="2">cv. PW_Plant_1</strain>
    </source>
</reference>
<accession>A0ACC2DF19</accession>
<comment type="caution">
    <text evidence="1">The sequence shown here is derived from an EMBL/GenBank/DDBJ whole genome shotgun (WGS) entry which is preliminary data.</text>
</comment>
<gene>
    <name evidence="1" type="ORF">O6H91_06G074400</name>
</gene>
<keyword evidence="2" id="KW-1185">Reference proteome</keyword>
<sequence>MEEREINKLKPIEDKSKQASIFQKRKKGLMKKALDLAVRCDAQVAFIIFSRSGRLTEYCSTGDMKKFLHRYGSLADGMQLDIAANSVPDPKEVSNLKRDLELRYQIIRHMQGRDLSHLTANDLLRLEEEILTGLQHIRNTTVHTVLQTAELFTMTLPEPGSPSMATTHELENKDPLALSLPPLMTTAHDDLLEEDPLALSLAPPMSETTTYDDLLEKDDPLALSLAPPMTTTHDDLLEKRDPLALSLAPPSQLNVENP</sequence>
<evidence type="ECO:0000313" key="2">
    <source>
        <dbReference type="Proteomes" id="UP001162992"/>
    </source>
</evidence>